<evidence type="ECO:0000256" key="1">
    <source>
        <dbReference type="SAM" id="MobiDB-lite"/>
    </source>
</evidence>
<organism evidence="3 5">
    <name type="scientific">Agrobacterium vitis</name>
    <name type="common">Rhizobium vitis</name>
    <dbReference type="NCBI Taxonomy" id="373"/>
    <lineage>
        <taxon>Bacteria</taxon>
        <taxon>Pseudomonadati</taxon>
        <taxon>Pseudomonadota</taxon>
        <taxon>Alphaproteobacteria</taxon>
        <taxon>Hyphomicrobiales</taxon>
        <taxon>Rhizobiaceae</taxon>
        <taxon>Rhizobium/Agrobacterium group</taxon>
        <taxon>Agrobacterium</taxon>
    </lineage>
</organism>
<evidence type="ECO:0000313" key="4">
    <source>
        <dbReference type="Proteomes" id="UP000179454"/>
    </source>
</evidence>
<dbReference type="EMBL" id="MBFE02000002">
    <property type="protein sequence ID" value="MUO40965.1"/>
    <property type="molecule type" value="Genomic_DNA"/>
</dbReference>
<accession>A0ABD6HBV8</accession>
<sequence>MTVEQEIVSPTEPKHESVATISGTFDGKTMTDFTRIEMMGTGAADPVAEHRSPRTPLGVISPQAQLLPSL</sequence>
<dbReference type="RefSeq" id="WP_139192440.1">
    <property type="nucleotide sequence ID" value="NZ_MBFA02000009.1"/>
</dbReference>
<feature type="region of interest" description="Disordered" evidence="1">
    <location>
        <begin position="45"/>
        <end position="70"/>
    </location>
</feature>
<dbReference type="Proteomes" id="UP000179454">
    <property type="component" value="Unassembled WGS sequence"/>
</dbReference>
<dbReference type="EMBL" id="MBFA02000009">
    <property type="protein sequence ID" value="MUP11367.1"/>
    <property type="molecule type" value="Genomic_DNA"/>
</dbReference>
<name>A0ABD6HBV8_AGRVI</name>
<evidence type="ECO:0000313" key="3">
    <source>
        <dbReference type="EMBL" id="MUP11367.1"/>
    </source>
</evidence>
<protein>
    <submittedName>
        <fullName evidence="3">Uncharacterized protein</fullName>
    </submittedName>
</protein>
<dbReference type="AlphaFoldDB" id="A0ABD6HBV8"/>
<dbReference type="Proteomes" id="UP000179536">
    <property type="component" value="Unassembled WGS sequence"/>
</dbReference>
<evidence type="ECO:0000313" key="5">
    <source>
        <dbReference type="Proteomes" id="UP000179536"/>
    </source>
</evidence>
<keyword evidence="4" id="KW-1185">Reference proteome</keyword>
<evidence type="ECO:0000313" key="2">
    <source>
        <dbReference type="EMBL" id="MUO40965.1"/>
    </source>
</evidence>
<proteinExistence type="predicted"/>
<reference evidence="4 5" key="1">
    <citation type="submission" date="2019-11" db="EMBL/GenBank/DDBJ databases">
        <title>Whole-genome sequencing of Allorhizobium vitis.</title>
        <authorList>
            <person name="Gan H.M."/>
            <person name="Savka M.A."/>
        </authorList>
    </citation>
    <scope>NUCLEOTIDE SEQUENCE [LARGE SCALE GENOMIC DNA]</scope>
    <source>
        <strain evidence="3 5">RF2/1</strain>
        <strain evidence="2 4">T1/7</strain>
    </source>
</reference>
<gene>
    <name evidence="3" type="ORF">BBK91_016015</name>
    <name evidence="2" type="ORF">BBL17_004010</name>
</gene>
<comment type="caution">
    <text evidence="3">The sequence shown here is derived from an EMBL/GenBank/DDBJ whole genome shotgun (WGS) entry which is preliminary data.</text>
</comment>